<dbReference type="SUPFAM" id="SSF53474">
    <property type="entry name" value="alpha/beta-Hydrolases"/>
    <property type="match status" value="1"/>
</dbReference>
<dbReference type="InterPro" id="IPR050266">
    <property type="entry name" value="AB_hydrolase_sf"/>
</dbReference>
<comment type="caution">
    <text evidence="2">The sequence shown here is derived from an EMBL/GenBank/DDBJ whole genome shotgun (WGS) entry which is preliminary data.</text>
</comment>
<feature type="domain" description="AB hydrolase-1" evidence="1">
    <location>
        <begin position="15"/>
        <end position="118"/>
    </location>
</feature>
<dbReference type="GO" id="GO:0016787">
    <property type="term" value="F:hydrolase activity"/>
    <property type="evidence" value="ECO:0007669"/>
    <property type="project" value="UniProtKB-KW"/>
</dbReference>
<gene>
    <name evidence="2" type="ORF">COB67_07625</name>
</gene>
<protein>
    <submittedName>
        <fullName evidence="2">Alpha/beta hydrolase</fullName>
    </submittedName>
</protein>
<dbReference type="InterPro" id="IPR000073">
    <property type="entry name" value="AB_hydrolase_1"/>
</dbReference>
<dbReference type="Gene3D" id="3.40.50.1820">
    <property type="entry name" value="alpha/beta hydrolase"/>
    <property type="match status" value="1"/>
</dbReference>
<dbReference type="PANTHER" id="PTHR43798">
    <property type="entry name" value="MONOACYLGLYCEROL LIPASE"/>
    <property type="match status" value="1"/>
</dbReference>
<evidence type="ECO:0000313" key="2">
    <source>
        <dbReference type="EMBL" id="PCI27852.1"/>
    </source>
</evidence>
<sequence>MENGYTRHGQGKEKVLVLHDWLGDSRNYDPMLPYLDPHTFTYIFIDLRGYGKSKAIKGEYTVEESTADVIALANSLEWDKFHLVGHSMSGMIVQRLAIDHKDRIKSLIALTPVSASGLKVNDSSLRFFSNISDEEHRRMLLKNLWGSRLSHQWVEFKLQRWLESATNEAVRGYLTMYTQTNFAKDARGLQLPIMVMVGQFDRDEYGVEAIKKTYIAWHPNVELNVCANAGHYPMQETPVYTATTIEDFLRRHF</sequence>
<keyword evidence="2" id="KW-0378">Hydrolase</keyword>
<dbReference type="EMBL" id="NVSR01000047">
    <property type="protein sequence ID" value="PCI27852.1"/>
    <property type="molecule type" value="Genomic_DNA"/>
</dbReference>
<organism evidence="2 3">
    <name type="scientific">SAR324 cluster bacterium</name>
    <dbReference type="NCBI Taxonomy" id="2024889"/>
    <lineage>
        <taxon>Bacteria</taxon>
        <taxon>Deltaproteobacteria</taxon>
        <taxon>SAR324 cluster</taxon>
    </lineage>
</organism>
<reference evidence="3" key="1">
    <citation type="submission" date="2017-08" db="EMBL/GenBank/DDBJ databases">
        <title>A dynamic microbial community with high functional redundancy inhabits the cold, oxic subseafloor aquifer.</title>
        <authorList>
            <person name="Tully B.J."/>
            <person name="Wheat C.G."/>
            <person name="Glazer B.T."/>
            <person name="Huber J.A."/>
        </authorList>
    </citation>
    <scope>NUCLEOTIDE SEQUENCE [LARGE SCALE GENOMIC DNA]</scope>
</reference>
<dbReference type="InterPro" id="IPR029058">
    <property type="entry name" value="AB_hydrolase_fold"/>
</dbReference>
<dbReference type="Pfam" id="PF00561">
    <property type="entry name" value="Abhydrolase_1"/>
    <property type="match status" value="1"/>
</dbReference>
<proteinExistence type="predicted"/>
<evidence type="ECO:0000313" key="3">
    <source>
        <dbReference type="Proteomes" id="UP000218113"/>
    </source>
</evidence>
<dbReference type="AlphaFoldDB" id="A0A2A4T2W7"/>
<accession>A0A2A4T2W7</accession>
<name>A0A2A4T2W7_9DELT</name>
<evidence type="ECO:0000259" key="1">
    <source>
        <dbReference type="Pfam" id="PF00561"/>
    </source>
</evidence>
<dbReference type="Proteomes" id="UP000218113">
    <property type="component" value="Unassembled WGS sequence"/>
</dbReference>
<dbReference type="PRINTS" id="PR00111">
    <property type="entry name" value="ABHYDROLASE"/>
</dbReference>